<dbReference type="InterPro" id="IPR052523">
    <property type="entry name" value="Trichothecene_AcTrans"/>
</dbReference>
<organism evidence="2">
    <name type="scientific">freshwater metagenome</name>
    <dbReference type="NCBI Taxonomy" id="449393"/>
    <lineage>
        <taxon>unclassified sequences</taxon>
        <taxon>metagenomes</taxon>
        <taxon>ecological metagenomes</taxon>
    </lineage>
</organism>
<dbReference type="SUPFAM" id="SSF55729">
    <property type="entry name" value="Acyl-CoA N-acyltransferases (Nat)"/>
    <property type="match status" value="1"/>
</dbReference>
<proteinExistence type="predicted"/>
<evidence type="ECO:0000259" key="1">
    <source>
        <dbReference type="PROSITE" id="PS51186"/>
    </source>
</evidence>
<dbReference type="EMBL" id="CAEZVQ010000157">
    <property type="protein sequence ID" value="CAB4641500.1"/>
    <property type="molecule type" value="Genomic_DNA"/>
</dbReference>
<dbReference type="PROSITE" id="PS51186">
    <property type="entry name" value="GNAT"/>
    <property type="match status" value="1"/>
</dbReference>
<accession>A0A6J6JVB2</accession>
<dbReference type="Pfam" id="PF00583">
    <property type="entry name" value="Acetyltransf_1"/>
    <property type="match status" value="1"/>
</dbReference>
<dbReference type="InterPro" id="IPR016181">
    <property type="entry name" value="Acyl_CoA_acyltransferase"/>
</dbReference>
<evidence type="ECO:0000313" key="2">
    <source>
        <dbReference type="EMBL" id="CAB4641500.1"/>
    </source>
</evidence>
<dbReference type="CDD" id="cd04301">
    <property type="entry name" value="NAT_SF"/>
    <property type="match status" value="1"/>
</dbReference>
<gene>
    <name evidence="2" type="ORF">UFOPK2086_01033</name>
</gene>
<dbReference type="Gene3D" id="3.40.630.30">
    <property type="match status" value="1"/>
</dbReference>
<dbReference type="GO" id="GO:0016747">
    <property type="term" value="F:acyltransferase activity, transferring groups other than amino-acyl groups"/>
    <property type="evidence" value="ECO:0007669"/>
    <property type="project" value="InterPro"/>
</dbReference>
<dbReference type="AlphaFoldDB" id="A0A6J6JVB2"/>
<sequence length="220" mass="25497">MSLSMYRRGESEGVEYLMWTRDVREPGSQIMSSEFRRGTQDDLSRICTTFARSFWDDPVMRWLFPDDDVFRDGTVMQGFFQRVMAHDCTLVTPDVAAFSLWIPPTRPELDVDTGPSEPPSDEMLEKFMALREALATNTPEEHHWYLQMVGTHPDWQRRGIGSTLIREGLTWAQRDGVGAYLETETIENVAYYRHLGFEVRTEWDVAAGGPHMWGMWHPVN</sequence>
<protein>
    <submittedName>
        <fullName evidence="2">Unannotated protein</fullName>
    </submittedName>
</protein>
<name>A0A6J6JVB2_9ZZZZ</name>
<dbReference type="PANTHER" id="PTHR42791:SF1">
    <property type="entry name" value="N-ACETYLTRANSFERASE DOMAIN-CONTAINING PROTEIN"/>
    <property type="match status" value="1"/>
</dbReference>
<dbReference type="PANTHER" id="PTHR42791">
    <property type="entry name" value="GNAT FAMILY ACETYLTRANSFERASE"/>
    <property type="match status" value="1"/>
</dbReference>
<reference evidence="2" key="1">
    <citation type="submission" date="2020-05" db="EMBL/GenBank/DDBJ databases">
        <authorList>
            <person name="Chiriac C."/>
            <person name="Salcher M."/>
            <person name="Ghai R."/>
            <person name="Kavagutti S V."/>
        </authorList>
    </citation>
    <scope>NUCLEOTIDE SEQUENCE</scope>
</reference>
<dbReference type="InterPro" id="IPR000182">
    <property type="entry name" value="GNAT_dom"/>
</dbReference>
<feature type="domain" description="N-acetyltransferase" evidence="1">
    <location>
        <begin position="83"/>
        <end position="220"/>
    </location>
</feature>